<gene>
    <name evidence="2" type="ORF">Lalb_Chr17g0336231</name>
</gene>
<comment type="caution">
    <text evidence="2">The sequence shown here is derived from an EMBL/GenBank/DDBJ whole genome shotgun (WGS) entry which is preliminary data.</text>
</comment>
<name>A0A6A4P4M4_LUPAL</name>
<proteinExistence type="predicted"/>
<feature type="compositionally biased region" description="Basic residues" evidence="1">
    <location>
        <begin position="11"/>
        <end position="20"/>
    </location>
</feature>
<evidence type="ECO:0000313" key="3">
    <source>
        <dbReference type="Proteomes" id="UP000447434"/>
    </source>
</evidence>
<protein>
    <submittedName>
        <fullName evidence="2">Uncharacterized protein</fullName>
    </submittedName>
</protein>
<dbReference type="Proteomes" id="UP000447434">
    <property type="component" value="Chromosome 17"/>
</dbReference>
<dbReference type="EMBL" id="WOCE01000017">
    <property type="protein sequence ID" value="KAE9595204.1"/>
    <property type="molecule type" value="Genomic_DNA"/>
</dbReference>
<dbReference type="AlphaFoldDB" id="A0A6A4P4M4"/>
<organism evidence="2 3">
    <name type="scientific">Lupinus albus</name>
    <name type="common">White lupine</name>
    <name type="synonym">Lupinus termis</name>
    <dbReference type="NCBI Taxonomy" id="3870"/>
    <lineage>
        <taxon>Eukaryota</taxon>
        <taxon>Viridiplantae</taxon>
        <taxon>Streptophyta</taxon>
        <taxon>Embryophyta</taxon>
        <taxon>Tracheophyta</taxon>
        <taxon>Spermatophyta</taxon>
        <taxon>Magnoliopsida</taxon>
        <taxon>eudicotyledons</taxon>
        <taxon>Gunneridae</taxon>
        <taxon>Pentapetalae</taxon>
        <taxon>rosids</taxon>
        <taxon>fabids</taxon>
        <taxon>Fabales</taxon>
        <taxon>Fabaceae</taxon>
        <taxon>Papilionoideae</taxon>
        <taxon>50 kb inversion clade</taxon>
        <taxon>genistoids sensu lato</taxon>
        <taxon>core genistoids</taxon>
        <taxon>Genisteae</taxon>
        <taxon>Lupinus</taxon>
    </lineage>
</organism>
<sequence length="132" mass="15247">MVDAFEESLKSRKNGKGKRKNVTDHTQEQQPNENNDFVEMYNEENDPKLCELKETTNNGINNAVQQNEVGSTSNPATVLDNINDNIVKILRVTHYSPPDNNFKDILINFLVLRLVTLIKFQIFFLKDFIFIT</sequence>
<evidence type="ECO:0000256" key="1">
    <source>
        <dbReference type="SAM" id="MobiDB-lite"/>
    </source>
</evidence>
<feature type="region of interest" description="Disordered" evidence="1">
    <location>
        <begin position="1"/>
        <end position="36"/>
    </location>
</feature>
<keyword evidence="3" id="KW-1185">Reference proteome</keyword>
<evidence type="ECO:0000313" key="2">
    <source>
        <dbReference type="EMBL" id="KAE9595204.1"/>
    </source>
</evidence>
<accession>A0A6A4P4M4</accession>
<reference evidence="3" key="1">
    <citation type="journal article" date="2020" name="Nat. Commun.">
        <title>Genome sequence of the cluster root forming white lupin.</title>
        <authorList>
            <person name="Hufnagel B."/>
            <person name="Marques A."/>
            <person name="Soriano A."/>
            <person name="Marques L."/>
            <person name="Divol F."/>
            <person name="Doumas P."/>
            <person name="Sallet E."/>
            <person name="Mancinotti D."/>
            <person name="Carrere S."/>
            <person name="Marande W."/>
            <person name="Arribat S."/>
            <person name="Keller J."/>
            <person name="Huneau C."/>
            <person name="Blein T."/>
            <person name="Aime D."/>
            <person name="Laguerre M."/>
            <person name="Taylor J."/>
            <person name="Schubert V."/>
            <person name="Nelson M."/>
            <person name="Geu-Flores F."/>
            <person name="Crespi M."/>
            <person name="Gallardo-Guerrero K."/>
            <person name="Delaux P.-M."/>
            <person name="Salse J."/>
            <person name="Berges H."/>
            <person name="Guyot R."/>
            <person name="Gouzy J."/>
            <person name="Peret B."/>
        </authorList>
    </citation>
    <scope>NUCLEOTIDE SEQUENCE [LARGE SCALE GENOMIC DNA]</scope>
    <source>
        <strain evidence="3">cv. Amiga</strain>
    </source>
</reference>